<dbReference type="PANTHER" id="PTHR45749">
    <property type="match status" value="1"/>
</dbReference>
<comment type="caution">
    <text evidence="4">The sequence shown here is derived from an EMBL/GenBank/DDBJ whole genome shotgun (WGS) entry which is preliminary data.</text>
</comment>
<proteinExistence type="predicted"/>
<name>A0A6G0Y864_APHCR</name>
<accession>A0A6G0Y864</accession>
<protein>
    <submittedName>
        <fullName evidence="4">Zinc finger MYM-type protein 1-like</fullName>
    </submittedName>
</protein>
<reference evidence="4 5" key="1">
    <citation type="submission" date="2019-08" db="EMBL/GenBank/DDBJ databases">
        <title>Whole genome of Aphis craccivora.</title>
        <authorList>
            <person name="Voronova N.V."/>
            <person name="Shulinski R.S."/>
            <person name="Bandarenka Y.V."/>
            <person name="Zhorov D.G."/>
            <person name="Warner D."/>
        </authorList>
    </citation>
    <scope>NUCLEOTIDE SEQUENCE [LARGE SCALE GENOMIC DNA]</scope>
    <source>
        <strain evidence="4">180601</strain>
        <tissue evidence="4">Whole Body</tissue>
    </source>
</reference>
<dbReference type="InterPro" id="IPR008906">
    <property type="entry name" value="HATC_C_dom"/>
</dbReference>
<evidence type="ECO:0000259" key="3">
    <source>
        <dbReference type="Pfam" id="PF14291"/>
    </source>
</evidence>
<dbReference type="InterPro" id="IPR012337">
    <property type="entry name" value="RNaseH-like_sf"/>
</dbReference>
<keyword evidence="5" id="KW-1185">Reference proteome</keyword>
<dbReference type="Proteomes" id="UP000478052">
    <property type="component" value="Unassembled WGS sequence"/>
</dbReference>
<sequence length="1194" mass="136413">MAGERDARAKERATLRRDQAIAGIRQILHMLATSSTTDEASRAQLAVAIVDIDSLWANFVVENNNLLDILSESDLLGEFSVNVETETRALAVEAKALYKASQPTPAFGVGTVQQDCPTLDAPMAVAPMRLPEIPLPTFDGECHNWLAFRYMFGNMVANNDKITNVAKFYYLVGCLHADPQEVIKGFSISNESFTLAWNALIERYDKPHKLASSIIYKLIAAPVANSENLAALQTFMSVFDEKDVMMGKNNSAHLCAIEACKMLPRICEDLARNIFSFLHSSSKRQCTLRQFQNFLDLKPHKILHPSQTRWLSLEAVVKRILEQWSALQLYFNDTYLSQKLLTTEQIYQGLNDPIVKMYFSFLSWILPKFNDFNKYFQTEKVVITDLHQKIRSLYTDILLTFLKRDYVMNTKLSKIEPRVGEYKLLNNQIQFLQKAAEELRKRYDMDDKYLSKLSMLTAKNASSLNFREHNPSLQPALPLEHKSFPESITTLKYSDDPPDLLWSRIKEYRGHHKTFQELADFSLAVLSLPHSNANFKRIFSRVKYGIKTKRRCRLITSTINGTLLAKQCVKGGRYEDKNCINFTQTQRMINSMTSAVLYPTTINPLITEPDINLATLVFTLAPSSRLALLARSSAFFPFGSVTKKRGLPQRGCSADKPSLYVLIILLTVVVQSVIERKAPPSSSTQCNTSRPRVRGKTLNAPLNDGVYARTRVPVQQLSSSSTAAPQFQYSSSAVPVHQLKTPAREAAQSVVPVPPCVSIDVQLKIQNELDLKNREKDRLHNRDVLKRLIDIVILLSKTGRSFRCHDESSKSMNKGLFLETVNLLKKYDPIIQAHLEKGPKNAQYLGNKIQNDLIKSLRNVIFQLILKNLNGKKVSIMADETSDCGHIEQMAIVISFFDDEQNKPIETFICLKQLESTTAESIFNVIKLIILELNLKWESVVSVCFDGAASMAVKNLRSSLQQLRCNNDFYDEAYTKVLKICKKYDIDEPSIKLRKKSKRFYNNIDNEHIFNTKKEEIRVTVFIPMLDSLIHGIDQRFDKDTISLITAVGKMLKLDFNKDDIKLLSSYFNISDEELIYEIRLLLSRDLDCVTQLFKQDCMTWLDWFRKNEIEGIYNNFIKIIRDFCVIPVTSASCERAFSKLTHVKTKLRSTMKQDRLDDLMLPYMEQSLANNVDVENVIEEFKKLVPFNRRLLL</sequence>
<feature type="region of interest" description="Disordered" evidence="1">
    <location>
        <begin position="679"/>
        <end position="700"/>
    </location>
</feature>
<dbReference type="SUPFAM" id="SSF53098">
    <property type="entry name" value="Ribonuclease H-like"/>
    <property type="match status" value="2"/>
</dbReference>
<dbReference type="Pfam" id="PF05699">
    <property type="entry name" value="Dimer_Tnp_hAT"/>
    <property type="match status" value="1"/>
</dbReference>
<feature type="compositionally biased region" description="Polar residues" evidence="1">
    <location>
        <begin position="680"/>
        <end position="690"/>
    </location>
</feature>
<gene>
    <name evidence="4" type="ORF">FWK35_00029122</name>
</gene>
<feature type="domain" description="DUF4371" evidence="3">
    <location>
        <begin position="782"/>
        <end position="952"/>
    </location>
</feature>
<evidence type="ECO:0000313" key="4">
    <source>
        <dbReference type="EMBL" id="KAF0750846.1"/>
    </source>
</evidence>
<evidence type="ECO:0000259" key="2">
    <source>
        <dbReference type="Pfam" id="PF05699"/>
    </source>
</evidence>
<dbReference type="AlphaFoldDB" id="A0A6G0Y864"/>
<dbReference type="Pfam" id="PF14291">
    <property type="entry name" value="DUF4371"/>
    <property type="match status" value="1"/>
</dbReference>
<evidence type="ECO:0000313" key="5">
    <source>
        <dbReference type="Proteomes" id="UP000478052"/>
    </source>
</evidence>
<dbReference type="InterPro" id="IPR025398">
    <property type="entry name" value="DUF4371"/>
</dbReference>
<dbReference type="Pfam" id="PF03564">
    <property type="entry name" value="DUF1759"/>
    <property type="match status" value="1"/>
</dbReference>
<dbReference type="InterPro" id="IPR005312">
    <property type="entry name" value="DUF1759"/>
</dbReference>
<dbReference type="GO" id="GO:0046983">
    <property type="term" value="F:protein dimerization activity"/>
    <property type="evidence" value="ECO:0007669"/>
    <property type="project" value="InterPro"/>
</dbReference>
<feature type="domain" description="HAT C-terminal dimerisation" evidence="2">
    <location>
        <begin position="1097"/>
        <end position="1168"/>
    </location>
</feature>
<dbReference type="PANTHER" id="PTHR45749:SF21">
    <property type="entry name" value="DUF4371 DOMAIN-CONTAINING PROTEIN"/>
    <property type="match status" value="1"/>
</dbReference>
<dbReference type="OrthoDB" id="6588591at2759"/>
<organism evidence="4 5">
    <name type="scientific">Aphis craccivora</name>
    <name type="common">Cowpea aphid</name>
    <dbReference type="NCBI Taxonomy" id="307492"/>
    <lineage>
        <taxon>Eukaryota</taxon>
        <taxon>Metazoa</taxon>
        <taxon>Ecdysozoa</taxon>
        <taxon>Arthropoda</taxon>
        <taxon>Hexapoda</taxon>
        <taxon>Insecta</taxon>
        <taxon>Pterygota</taxon>
        <taxon>Neoptera</taxon>
        <taxon>Paraneoptera</taxon>
        <taxon>Hemiptera</taxon>
        <taxon>Sternorrhyncha</taxon>
        <taxon>Aphidomorpha</taxon>
        <taxon>Aphidoidea</taxon>
        <taxon>Aphididae</taxon>
        <taxon>Aphidini</taxon>
        <taxon>Aphis</taxon>
        <taxon>Aphis</taxon>
    </lineage>
</organism>
<evidence type="ECO:0000256" key="1">
    <source>
        <dbReference type="SAM" id="MobiDB-lite"/>
    </source>
</evidence>
<dbReference type="EMBL" id="VUJU01005570">
    <property type="protein sequence ID" value="KAF0750846.1"/>
    <property type="molecule type" value="Genomic_DNA"/>
</dbReference>